<evidence type="ECO:0000256" key="7">
    <source>
        <dbReference type="ARBA" id="ARBA00022679"/>
    </source>
</evidence>
<dbReference type="EC" id="2.5.1.9" evidence="4 9"/>
<evidence type="ECO:0000313" key="12">
    <source>
        <dbReference type="EMBL" id="MBO2441666.1"/>
    </source>
</evidence>
<dbReference type="PANTHER" id="PTHR21098">
    <property type="entry name" value="RIBOFLAVIN SYNTHASE ALPHA CHAIN"/>
    <property type="match status" value="1"/>
</dbReference>
<evidence type="ECO:0000256" key="3">
    <source>
        <dbReference type="ARBA" id="ARBA00004887"/>
    </source>
</evidence>
<accession>A0ABS3R686</accession>
<evidence type="ECO:0000256" key="5">
    <source>
        <dbReference type="ARBA" id="ARBA00013950"/>
    </source>
</evidence>
<dbReference type="GO" id="GO:0004746">
    <property type="term" value="F:riboflavin synthase activity"/>
    <property type="evidence" value="ECO:0007669"/>
    <property type="project" value="UniProtKB-EC"/>
</dbReference>
<dbReference type="NCBIfam" id="TIGR00187">
    <property type="entry name" value="ribE"/>
    <property type="match status" value="1"/>
</dbReference>
<keyword evidence="8" id="KW-0677">Repeat</keyword>
<dbReference type="Pfam" id="PF00677">
    <property type="entry name" value="Lum_binding"/>
    <property type="match status" value="2"/>
</dbReference>
<comment type="pathway">
    <text evidence="3">Cofactor biosynthesis; riboflavin biosynthesis; riboflavin from 2-hydroxy-3-oxobutyl phosphate and 5-amino-6-(D-ribitylamino)uracil: step 2/2.</text>
</comment>
<evidence type="ECO:0000259" key="11">
    <source>
        <dbReference type="PROSITE" id="PS51177"/>
    </source>
</evidence>
<feature type="domain" description="Lumazine-binding" evidence="11">
    <location>
        <begin position="97"/>
        <end position="193"/>
    </location>
</feature>
<evidence type="ECO:0000256" key="6">
    <source>
        <dbReference type="ARBA" id="ARBA00022619"/>
    </source>
</evidence>
<proteinExistence type="predicted"/>
<protein>
    <recommendedName>
        <fullName evidence="5 9">Riboflavin synthase</fullName>
        <ecNumber evidence="4 9">2.5.1.9</ecNumber>
    </recommendedName>
</protein>
<feature type="repeat" description="Lumazine-binding" evidence="10">
    <location>
        <begin position="97"/>
        <end position="193"/>
    </location>
</feature>
<keyword evidence="7 12" id="KW-0808">Transferase</keyword>
<dbReference type="PANTHER" id="PTHR21098:SF12">
    <property type="entry name" value="RIBOFLAVIN SYNTHASE"/>
    <property type="match status" value="1"/>
</dbReference>
<dbReference type="PIRSF" id="PIRSF000498">
    <property type="entry name" value="Riboflavin_syn_A"/>
    <property type="match status" value="1"/>
</dbReference>
<dbReference type="PROSITE" id="PS51177">
    <property type="entry name" value="LUMAZINE_BIND"/>
    <property type="match status" value="2"/>
</dbReference>
<evidence type="ECO:0000256" key="10">
    <source>
        <dbReference type="PROSITE-ProRule" id="PRU00524"/>
    </source>
</evidence>
<gene>
    <name evidence="12" type="ORF">J4557_29490</name>
</gene>
<dbReference type="EMBL" id="JAGEOK010000020">
    <property type="protein sequence ID" value="MBO2441666.1"/>
    <property type="molecule type" value="Genomic_DNA"/>
</dbReference>
<dbReference type="RefSeq" id="WP_208270002.1">
    <property type="nucleotide sequence ID" value="NZ_BAAAGM010000039.1"/>
</dbReference>
<dbReference type="InterPro" id="IPR001783">
    <property type="entry name" value="Lumazine-bd"/>
</dbReference>
<dbReference type="SUPFAM" id="SSF63380">
    <property type="entry name" value="Riboflavin synthase domain-like"/>
    <property type="match status" value="2"/>
</dbReference>
<evidence type="ECO:0000256" key="8">
    <source>
        <dbReference type="ARBA" id="ARBA00022737"/>
    </source>
</evidence>
<dbReference type="InterPro" id="IPR026017">
    <property type="entry name" value="Lumazine-bd_dom"/>
</dbReference>
<feature type="domain" description="Lumazine-binding" evidence="11">
    <location>
        <begin position="1"/>
        <end position="96"/>
    </location>
</feature>
<organism evidence="12 13">
    <name type="scientific">Actinomadura nitritigenes</name>
    <dbReference type="NCBI Taxonomy" id="134602"/>
    <lineage>
        <taxon>Bacteria</taxon>
        <taxon>Bacillati</taxon>
        <taxon>Actinomycetota</taxon>
        <taxon>Actinomycetes</taxon>
        <taxon>Streptosporangiales</taxon>
        <taxon>Thermomonosporaceae</taxon>
        <taxon>Actinomadura</taxon>
    </lineage>
</organism>
<evidence type="ECO:0000256" key="4">
    <source>
        <dbReference type="ARBA" id="ARBA00012827"/>
    </source>
</evidence>
<sequence>MFTGIVEELGEIVAIEAEGDSAVLTIRGPLVTEDAVHGASIAVNGVCLTVVDVKDGAFTADAMKETLDRSSLGALEPGSKVNLERPVRLSDRLGGHLVQGHVDGVGTILSREPGERWDVVTVSLPAPLARYVVGKGSITVDGISLTVVEAGADRFSVALIPTTLSLTTLGRKKPGDPVNLEVDVVAKYVERMLGDRAAAGGPASDPDPVGGAA</sequence>
<evidence type="ECO:0000256" key="2">
    <source>
        <dbReference type="ARBA" id="ARBA00002803"/>
    </source>
</evidence>
<comment type="function">
    <text evidence="2">Catalyzes the dismutation of two molecules of 6,7-dimethyl-8-ribityllumazine, resulting in the formation of riboflavin and 5-amino-6-(D-ribitylamino)uracil.</text>
</comment>
<dbReference type="InterPro" id="IPR023366">
    <property type="entry name" value="ATP_synth_asu-like_sf"/>
</dbReference>
<dbReference type="NCBIfam" id="NF009566">
    <property type="entry name" value="PRK13020.1"/>
    <property type="match status" value="1"/>
</dbReference>
<dbReference type="CDD" id="cd00402">
    <property type="entry name" value="Riboflavin_synthase_like"/>
    <property type="match status" value="1"/>
</dbReference>
<feature type="repeat" description="Lumazine-binding" evidence="10">
    <location>
        <begin position="1"/>
        <end position="96"/>
    </location>
</feature>
<keyword evidence="6" id="KW-0686">Riboflavin biosynthesis</keyword>
<evidence type="ECO:0000313" key="13">
    <source>
        <dbReference type="Proteomes" id="UP000666915"/>
    </source>
</evidence>
<reference evidence="12 13" key="1">
    <citation type="submission" date="2021-03" db="EMBL/GenBank/DDBJ databases">
        <authorList>
            <person name="Kanchanasin P."/>
            <person name="Saeng-In P."/>
            <person name="Phongsopitanun W."/>
            <person name="Yuki M."/>
            <person name="Kudo T."/>
            <person name="Ohkuma M."/>
            <person name="Tanasupawat S."/>
        </authorList>
    </citation>
    <scope>NUCLEOTIDE SEQUENCE [LARGE SCALE GENOMIC DNA]</scope>
    <source>
        <strain evidence="12 13">L46</strain>
    </source>
</reference>
<name>A0ABS3R686_9ACTN</name>
<comment type="catalytic activity">
    <reaction evidence="1">
        <text>2 6,7-dimethyl-8-(1-D-ribityl)lumazine + H(+) = 5-amino-6-(D-ribitylamino)uracil + riboflavin</text>
        <dbReference type="Rhea" id="RHEA:20772"/>
        <dbReference type="ChEBI" id="CHEBI:15378"/>
        <dbReference type="ChEBI" id="CHEBI:15934"/>
        <dbReference type="ChEBI" id="CHEBI:57986"/>
        <dbReference type="ChEBI" id="CHEBI:58201"/>
        <dbReference type="EC" id="2.5.1.9"/>
    </reaction>
</comment>
<dbReference type="InterPro" id="IPR017938">
    <property type="entry name" value="Riboflavin_synthase-like_b-brl"/>
</dbReference>
<evidence type="ECO:0000256" key="1">
    <source>
        <dbReference type="ARBA" id="ARBA00000968"/>
    </source>
</evidence>
<dbReference type="Gene3D" id="2.40.30.20">
    <property type="match status" value="2"/>
</dbReference>
<dbReference type="NCBIfam" id="NF006767">
    <property type="entry name" value="PRK09289.1"/>
    <property type="match status" value="1"/>
</dbReference>
<keyword evidence="13" id="KW-1185">Reference proteome</keyword>
<comment type="caution">
    <text evidence="12">The sequence shown here is derived from an EMBL/GenBank/DDBJ whole genome shotgun (WGS) entry which is preliminary data.</text>
</comment>
<dbReference type="Proteomes" id="UP000666915">
    <property type="component" value="Unassembled WGS sequence"/>
</dbReference>
<evidence type="ECO:0000256" key="9">
    <source>
        <dbReference type="NCBIfam" id="TIGR00187"/>
    </source>
</evidence>